<dbReference type="GO" id="GO:0005634">
    <property type="term" value="C:nucleus"/>
    <property type="evidence" value="ECO:0007669"/>
    <property type="project" value="UniProtKB-SubCell"/>
</dbReference>
<dbReference type="InterPro" id="IPR046347">
    <property type="entry name" value="bZIP_sf"/>
</dbReference>
<evidence type="ECO:0000256" key="7">
    <source>
        <dbReference type="SAM" id="MobiDB-lite"/>
    </source>
</evidence>
<dbReference type="PANTHER" id="PTHR23334:SF69">
    <property type="entry name" value="CCAAT_ENHANCER-BINDING PROTEIN GAMMA"/>
    <property type="match status" value="1"/>
</dbReference>
<feature type="region of interest" description="Disordered" evidence="7">
    <location>
        <begin position="1"/>
        <end position="51"/>
    </location>
</feature>
<dbReference type="AlphaFoldDB" id="A0A336KFB0"/>
<keyword evidence="6" id="KW-0539">Nucleus</keyword>
<feature type="compositionally biased region" description="Basic residues" evidence="7">
    <location>
        <begin position="32"/>
        <end position="42"/>
    </location>
</feature>
<dbReference type="Gene3D" id="1.20.5.170">
    <property type="match status" value="1"/>
</dbReference>
<name>A0A336KFB0_CULSO</name>
<dbReference type="SMART" id="SM00338">
    <property type="entry name" value="BRLZ"/>
    <property type="match status" value="1"/>
</dbReference>
<evidence type="ECO:0000256" key="6">
    <source>
        <dbReference type="ARBA" id="ARBA00023242"/>
    </source>
</evidence>
<dbReference type="EMBL" id="UFQS01000392">
    <property type="protein sequence ID" value="SSX03534.1"/>
    <property type="molecule type" value="Genomic_DNA"/>
</dbReference>
<dbReference type="GO" id="GO:0000978">
    <property type="term" value="F:RNA polymerase II cis-regulatory region sequence-specific DNA binding"/>
    <property type="evidence" value="ECO:0007669"/>
    <property type="project" value="TreeGrafter"/>
</dbReference>
<dbReference type="InterPro" id="IPR031106">
    <property type="entry name" value="C/EBP"/>
</dbReference>
<comment type="subcellular location">
    <subcellularLocation>
        <location evidence="1">Nucleus</location>
    </subcellularLocation>
</comment>
<sequence length="118" mass="13743">MGKKPKKEDEMSEEYRKKRDRNNQTTFDRGIAVKRSRVKSKKRTEETMTRVNQLKTKNKQLETKIEHLNKELKFLKDLFMTQAAAKADKIDVAQLKKLLAENDDSEPEDEDLANTSAS</sequence>
<dbReference type="EMBL" id="UFQT01000392">
    <property type="protein sequence ID" value="SSX23899.1"/>
    <property type="molecule type" value="Genomic_DNA"/>
</dbReference>
<organism evidence="9">
    <name type="scientific">Culicoides sonorensis</name>
    <name type="common">Biting midge</name>
    <dbReference type="NCBI Taxonomy" id="179676"/>
    <lineage>
        <taxon>Eukaryota</taxon>
        <taxon>Metazoa</taxon>
        <taxon>Ecdysozoa</taxon>
        <taxon>Arthropoda</taxon>
        <taxon>Hexapoda</taxon>
        <taxon>Insecta</taxon>
        <taxon>Pterygota</taxon>
        <taxon>Neoptera</taxon>
        <taxon>Endopterygota</taxon>
        <taxon>Diptera</taxon>
        <taxon>Nematocera</taxon>
        <taxon>Chironomoidea</taxon>
        <taxon>Ceratopogonidae</taxon>
        <taxon>Ceratopogoninae</taxon>
        <taxon>Culicoides</taxon>
        <taxon>Monoculicoides</taxon>
    </lineage>
</organism>
<dbReference type="InterPro" id="IPR004827">
    <property type="entry name" value="bZIP"/>
</dbReference>
<keyword evidence="3" id="KW-0805">Transcription regulation</keyword>
<dbReference type="GO" id="GO:0006351">
    <property type="term" value="P:DNA-templated transcription"/>
    <property type="evidence" value="ECO:0007669"/>
    <property type="project" value="InterPro"/>
</dbReference>
<evidence type="ECO:0000313" key="10">
    <source>
        <dbReference type="EMBL" id="SSX23899.1"/>
    </source>
</evidence>
<comment type="similarity">
    <text evidence="2">Belongs to the bZIP family. C/EBP subfamily.</text>
</comment>
<dbReference type="SUPFAM" id="SSF57959">
    <property type="entry name" value="Leucine zipper domain"/>
    <property type="match status" value="1"/>
</dbReference>
<evidence type="ECO:0000256" key="1">
    <source>
        <dbReference type="ARBA" id="ARBA00004123"/>
    </source>
</evidence>
<evidence type="ECO:0000256" key="5">
    <source>
        <dbReference type="ARBA" id="ARBA00023163"/>
    </source>
</evidence>
<reference evidence="9" key="1">
    <citation type="submission" date="2018-04" db="EMBL/GenBank/DDBJ databases">
        <authorList>
            <person name="Go L.Y."/>
            <person name="Mitchell J.A."/>
        </authorList>
    </citation>
    <scope>NUCLEOTIDE SEQUENCE</scope>
    <source>
        <tissue evidence="9">Whole organism</tissue>
    </source>
</reference>
<accession>A0A336KFB0</accession>
<reference evidence="10" key="2">
    <citation type="submission" date="2018-07" db="EMBL/GenBank/DDBJ databases">
        <authorList>
            <person name="Quirk P.G."/>
            <person name="Krulwich T.A."/>
        </authorList>
    </citation>
    <scope>NUCLEOTIDE SEQUENCE</scope>
</reference>
<evidence type="ECO:0000256" key="4">
    <source>
        <dbReference type="ARBA" id="ARBA00023125"/>
    </source>
</evidence>
<feature type="compositionally biased region" description="Basic and acidic residues" evidence="7">
    <location>
        <begin position="1"/>
        <end position="17"/>
    </location>
</feature>
<evidence type="ECO:0000256" key="2">
    <source>
        <dbReference type="ARBA" id="ARBA00006951"/>
    </source>
</evidence>
<feature type="domain" description="BZIP" evidence="8">
    <location>
        <begin position="10"/>
        <end position="81"/>
    </location>
</feature>
<evidence type="ECO:0000256" key="3">
    <source>
        <dbReference type="ARBA" id="ARBA00023015"/>
    </source>
</evidence>
<keyword evidence="4" id="KW-0238">DNA-binding</keyword>
<dbReference type="GO" id="GO:0000981">
    <property type="term" value="F:DNA-binding transcription factor activity, RNA polymerase II-specific"/>
    <property type="evidence" value="ECO:0007669"/>
    <property type="project" value="TreeGrafter"/>
</dbReference>
<dbReference type="VEuPathDB" id="VectorBase:CSON009809"/>
<proteinExistence type="inferred from homology"/>
<protein>
    <submittedName>
        <fullName evidence="9">CSON009809 protein</fullName>
    </submittedName>
</protein>
<evidence type="ECO:0000313" key="9">
    <source>
        <dbReference type="EMBL" id="SSX03534.1"/>
    </source>
</evidence>
<evidence type="ECO:0000259" key="8">
    <source>
        <dbReference type="SMART" id="SM00338"/>
    </source>
</evidence>
<keyword evidence="5" id="KW-0804">Transcription</keyword>
<dbReference type="PANTHER" id="PTHR23334">
    <property type="entry name" value="CCAAT/ENHANCER BINDING PROTEIN"/>
    <property type="match status" value="1"/>
</dbReference>
<dbReference type="Pfam" id="PF07716">
    <property type="entry name" value="bZIP_2"/>
    <property type="match status" value="1"/>
</dbReference>
<gene>
    <name evidence="9" type="primary">CSON009809</name>
</gene>